<organism evidence="1 2">
    <name type="scientific">Desulfofustis glycolicus DSM 9705</name>
    <dbReference type="NCBI Taxonomy" id="1121409"/>
    <lineage>
        <taxon>Bacteria</taxon>
        <taxon>Pseudomonadati</taxon>
        <taxon>Thermodesulfobacteriota</taxon>
        <taxon>Desulfobulbia</taxon>
        <taxon>Desulfobulbales</taxon>
        <taxon>Desulfocapsaceae</taxon>
        <taxon>Desulfofustis</taxon>
    </lineage>
</organism>
<reference evidence="1 2" key="1">
    <citation type="submission" date="2016-11" db="EMBL/GenBank/DDBJ databases">
        <authorList>
            <person name="Jaros S."/>
            <person name="Januszkiewicz K."/>
            <person name="Wedrychowicz H."/>
        </authorList>
    </citation>
    <scope>NUCLEOTIDE SEQUENCE [LARGE SCALE GENOMIC DNA]</scope>
    <source>
        <strain evidence="1 2">DSM 9705</strain>
    </source>
</reference>
<keyword evidence="2" id="KW-1185">Reference proteome</keyword>
<gene>
    <name evidence="1" type="ORF">SAMN02745124_04492</name>
</gene>
<accession>A0A1M5YVF6</accession>
<evidence type="ECO:0000313" key="1">
    <source>
        <dbReference type="EMBL" id="SHI15985.1"/>
    </source>
</evidence>
<proteinExistence type="predicted"/>
<dbReference type="AlphaFoldDB" id="A0A1M5YVF6"/>
<dbReference type="Proteomes" id="UP000184139">
    <property type="component" value="Unassembled WGS sequence"/>
</dbReference>
<dbReference type="EMBL" id="FQXS01000072">
    <property type="protein sequence ID" value="SHI15985.1"/>
    <property type="molecule type" value="Genomic_DNA"/>
</dbReference>
<dbReference type="STRING" id="1121409.SAMN02745124_04492"/>
<evidence type="ECO:0000313" key="2">
    <source>
        <dbReference type="Proteomes" id="UP000184139"/>
    </source>
</evidence>
<name>A0A1M5YVF6_9BACT</name>
<protein>
    <submittedName>
        <fullName evidence="1">Uncharacterized protein</fullName>
    </submittedName>
</protein>
<sequence>MTLYCEATNCYSSSEFKFAEGVAENLEDVIVSKFDDGFDPVFQNLILTSWIKKHLTENVPEEAPTEQLATDSKSYFGDWYSGLVIEKGRQLDSFLSKQKFEGTIISIKDDTFVAKLTNLTEETPDEEAEFSINEISDDDLPLLALGAVFYWNIGYMITRGGRKHACQILYFRRLPIRSKLEIKEARMRVEKLLRWLDDEDTES</sequence>